<dbReference type="GO" id="GO:0042956">
    <property type="term" value="P:maltodextrin transmembrane transport"/>
    <property type="evidence" value="ECO:0007669"/>
    <property type="project" value="TreeGrafter"/>
</dbReference>
<evidence type="ECO:0000256" key="2">
    <source>
        <dbReference type="ARBA" id="ARBA00022448"/>
    </source>
</evidence>
<evidence type="ECO:0000313" key="5">
    <source>
        <dbReference type="EMBL" id="AET70811.1"/>
    </source>
</evidence>
<dbReference type="Gene3D" id="3.40.190.10">
    <property type="entry name" value="Periplasmic binding protein-like II"/>
    <property type="match status" value="1"/>
</dbReference>
<name>G7WEJ8_DESOD</name>
<sequence>MKTQLVIFFLLAMMLLAGCQRNHELTPKMSVTLSLWHNYGGQMKATMDKMVDEFNQTVGAENGIILSVTSISSSSALHEKLIMAANRDPGMPMLPDITTANPKTAIILAEKGLIVDLGEQFSKEELSTYVPRFLEEGRIEGRQYLFPTAKSTEVLFLNKTIFDRFSKSTGARYEDLRTFEGLARVAKLYYDWTDAQTPATLNDGKTFYHIDSLFNFTQVGCKQLGTDFMFNGGSEQSEVFQRVWSYFFGSAVRGNFAIYDGYASDLAKTGDIVCSTGSTAGVLFFDPFLTHADNTKEPVELMILPYPIFEGGKKIALQRGSGMIVTKSTEAKEHAAGIFLKWFTSPKNNLRFVASTGYLPVTKEAFGEVMLKEIDSIENKNIQKLLITAIEMQANYDFYIPAIYEGIDVLQKDYETKLKQSAAQSRRTYQVLIDKMSDDAAFKEASNGVFETFIK</sequence>
<keyword evidence="2" id="KW-0813">Transport</keyword>
<keyword evidence="5" id="KW-0762">Sugar transport</keyword>
<dbReference type="GO" id="GO:1901982">
    <property type="term" value="F:maltose binding"/>
    <property type="evidence" value="ECO:0007669"/>
    <property type="project" value="TreeGrafter"/>
</dbReference>
<dbReference type="AlphaFoldDB" id="G7WEJ8"/>
<organism evidence="5 6">
    <name type="scientific">Desulfosporosinus orientis (strain ATCC 19365 / DSM 765 / NCIMB 8382 / VKM B-1628 / Singapore I)</name>
    <name type="common">Desulfotomaculum orientis</name>
    <dbReference type="NCBI Taxonomy" id="768706"/>
    <lineage>
        <taxon>Bacteria</taxon>
        <taxon>Bacillati</taxon>
        <taxon>Bacillota</taxon>
        <taxon>Clostridia</taxon>
        <taxon>Eubacteriales</taxon>
        <taxon>Desulfitobacteriaceae</taxon>
        <taxon>Desulfosporosinus</taxon>
    </lineage>
</organism>
<reference evidence="6" key="1">
    <citation type="submission" date="2011-11" db="EMBL/GenBank/DDBJ databases">
        <title>Complete sequence of Desulfosporosinus orientis DSM 765.</title>
        <authorList>
            <person name="Lucas S."/>
            <person name="Han J."/>
            <person name="Lapidus A."/>
            <person name="Cheng J.-F."/>
            <person name="Goodwin L."/>
            <person name="Pitluck S."/>
            <person name="Peters L."/>
            <person name="Ovchinnikova G."/>
            <person name="Teshima H."/>
            <person name="Detter J.C."/>
            <person name="Han C."/>
            <person name="Tapia R."/>
            <person name="Land M."/>
            <person name="Hauser L."/>
            <person name="Kyrpides N."/>
            <person name="Ivanova N."/>
            <person name="Pagani I."/>
            <person name="Pester M."/>
            <person name="Spring S."/>
            <person name="Ollivier B."/>
            <person name="Rattei T."/>
            <person name="Klenk H.-P."/>
            <person name="Wagner M."/>
            <person name="Loy A."/>
            <person name="Woyke T."/>
        </authorList>
    </citation>
    <scope>NUCLEOTIDE SEQUENCE [LARGE SCALE GENOMIC DNA]</scope>
    <source>
        <strain evidence="6">ATCC 19365 / DSM 765 / NCIMB 8382 / VKM B-1628</strain>
    </source>
</reference>
<dbReference type="STRING" id="768706.Desor_5436"/>
<reference evidence="5 6" key="2">
    <citation type="journal article" date="2012" name="J. Bacteriol.">
        <title>Complete genome sequences of Desulfosporosinus orientis DSM765T, Desulfosporosinus youngiae DSM17734T, Desulfosporosinus meridiei DSM13257T, and Desulfosporosinus acidiphilus DSM22704T.</title>
        <authorList>
            <person name="Pester M."/>
            <person name="Brambilla E."/>
            <person name="Alazard D."/>
            <person name="Rattei T."/>
            <person name="Weinmaier T."/>
            <person name="Han J."/>
            <person name="Lucas S."/>
            <person name="Lapidus A."/>
            <person name="Cheng J.F."/>
            <person name="Goodwin L."/>
            <person name="Pitluck S."/>
            <person name="Peters L."/>
            <person name="Ovchinnikova G."/>
            <person name="Teshima H."/>
            <person name="Detter J.C."/>
            <person name="Han C.S."/>
            <person name="Tapia R."/>
            <person name="Land M.L."/>
            <person name="Hauser L."/>
            <person name="Kyrpides N.C."/>
            <person name="Ivanova N.N."/>
            <person name="Pagani I."/>
            <person name="Huntmann M."/>
            <person name="Wei C.L."/>
            <person name="Davenport K.W."/>
            <person name="Daligault H."/>
            <person name="Chain P.S."/>
            <person name="Chen A."/>
            <person name="Mavromatis K."/>
            <person name="Markowitz V."/>
            <person name="Szeto E."/>
            <person name="Mikhailova N."/>
            <person name="Pati A."/>
            <person name="Wagner M."/>
            <person name="Woyke T."/>
            <person name="Ollivier B."/>
            <person name="Klenk H.P."/>
            <person name="Spring S."/>
            <person name="Loy A."/>
        </authorList>
    </citation>
    <scope>NUCLEOTIDE SEQUENCE [LARGE SCALE GENOMIC DNA]</scope>
    <source>
        <strain evidence="6">ATCC 19365 / DSM 765 / NCIMB 8382 / VKM B-1628</strain>
    </source>
</reference>
<dbReference type="Proteomes" id="UP000006346">
    <property type="component" value="Chromosome"/>
</dbReference>
<dbReference type="GO" id="GO:0015768">
    <property type="term" value="P:maltose transport"/>
    <property type="evidence" value="ECO:0007669"/>
    <property type="project" value="TreeGrafter"/>
</dbReference>
<dbReference type="InterPro" id="IPR006059">
    <property type="entry name" value="SBP"/>
</dbReference>
<gene>
    <name evidence="5" type="ordered locus">Desor_5436</name>
</gene>
<dbReference type="OrthoDB" id="9795467at2"/>
<dbReference type="PATRIC" id="fig|768706.3.peg.5540"/>
<accession>G7WEJ8</accession>
<feature type="chain" id="PRO_5038365012" evidence="4">
    <location>
        <begin position="18"/>
        <end position="455"/>
    </location>
</feature>
<dbReference type="eggNOG" id="COG1653">
    <property type="taxonomic scope" value="Bacteria"/>
</dbReference>
<dbReference type="Pfam" id="PF13416">
    <property type="entry name" value="SBP_bac_8"/>
    <property type="match status" value="1"/>
</dbReference>
<keyword evidence="6" id="KW-1185">Reference proteome</keyword>
<dbReference type="EMBL" id="CP003108">
    <property type="protein sequence ID" value="AET70811.1"/>
    <property type="molecule type" value="Genomic_DNA"/>
</dbReference>
<dbReference type="HOGENOM" id="CLU_043127_0_0_9"/>
<dbReference type="SUPFAM" id="SSF53850">
    <property type="entry name" value="Periplasmic binding protein-like II"/>
    <property type="match status" value="1"/>
</dbReference>
<evidence type="ECO:0000256" key="1">
    <source>
        <dbReference type="ARBA" id="ARBA00008520"/>
    </source>
</evidence>
<protein>
    <submittedName>
        <fullName evidence="5">ABC-type sugar transport system, periplasmic component</fullName>
    </submittedName>
</protein>
<dbReference type="GO" id="GO:0055052">
    <property type="term" value="C:ATP-binding cassette (ABC) transporter complex, substrate-binding subunit-containing"/>
    <property type="evidence" value="ECO:0007669"/>
    <property type="project" value="TreeGrafter"/>
</dbReference>
<feature type="signal peptide" evidence="4">
    <location>
        <begin position="1"/>
        <end position="17"/>
    </location>
</feature>
<dbReference type="KEGG" id="dor:Desor_5436"/>
<dbReference type="RefSeq" id="WP_014187613.1">
    <property type="nucleotide sequence ID" value="NC_016584.1"/>
</dbReference>
<keyword evidence="3 4" id="KW-0732">Signal</keyword>
<dbReference type="PROSITE" id="PS51257">
    <property type="entry name" value="PROKAR_LIPOPROTEIN"/>
    <property type="match status" value="1"/>
</dbReference>
<evidence type="ECO:0000256" key="3">
    <source>
        <dbReference type="ARBA" id="ARBA00022729"/>
    </source>
</evidence>
<dbReference type="PANTHER" id="PTHR30061">
    <property type="entry name" value="MALTOSE-BINDING PERIPLASMIC PROTEIN"/>
    <property type="match status" value="1"/>
</dbReference>
<evidence type="ECO:0000256" key="4">
    <source>
        <dbReference type="SAM" id="SignalP"/>
    </source>
</evidence>
<dbReference type="PANTHER" id="PTHR30061:SF50">
    <property type="entry name" value="MALTOSE_MALTODEXTRIN-BINDING PERIPLASMIC PROTEIN"/>
    <property type="match status" value="1"/>
</dbReference>
<comment type="similarity">
    <text evidence="1">Belongs to the bacterial solute-binding protein 1 family.</text>
</comment>
<proteinExistence type="inferred from homology"/>
<evidence type="ECO:0000313" key="6">
    <source>
        <dbReference type="Proteomes" id="UP000006346"/>
    </source>
</evidence>